<dbReference type="EMBL" id="BMZB01000001">
    <property type="protein sequence ID" value="GGZ30589.1"/>
    <property type="molecule type" value="Genomic_DNA"/>
</dbReference>
<accession>A0A918Q1L3</accession>
<dbReference type="Proteomes" id="UP000662572">
    <property type="component" value="Unassembled WGS sequence"/>
</dbReference>
<organism evidence="1 2">
    <name type="scientific">Asticcacaulis endophyticus</name>
    <dbReference type="NCBI Taxonomy" id="1395890"/>
    <lineage>
        <taxon>Bacteria</taxon>
        <taxon>Pseudomonadati</taxon>
        <taxon>Pseudomonadota</taxon>
        <taxon>Alphaproteobacteria</taxon>
        <taxon>Caulobacterales</taxon>
        <taxon>Caulobacteraceae</taxon>
        <taxon>Asticcacaulis</taxon>
    </lineage>
</organism>
<reference evidence="1" key="1">
    <citation type="journal article" date="2014" name="Int. J. Syst. Evol. Microbiol.">
        <title>Complete genome sequence of Corynebacterium casei LMG S-19264T (=DSM 44701T), isolated from a smear-ripened cheese.</title>
        <authorList>
            <consortium name="US DOE Joint Genome Institute (JGI-PGF)"/>
            <person name="Walter F."/>
            <person name="Albersmeier A."/>
            <person name="Kalinowski J."/>
            <person name="Ruckert C."/>
        </authorList>
    </citation>
    <scope>NUCLEOTIDE SEQUENCE</scope>
    <source>
        <strain evidence="1">KCTC 32296</strain>
    </source>
</reference>
<proteinExistence type="predicted"/>
<gene>
    <name evidence="1" type="ORF">GCM10011273_16230</name>
</gene>
<evidence type="ECO:0000313" key="2">
    <source>
        <dbReference type="Proteomes" id="UP000662572"/>
    </source>
</evidence>
<sequence>MQDHLKSLSLMCAEVGGRFLDPASAMRVADFNGDGRADYGVYQGELICDGAASLYGGNAGSPLTVFVSGPAGYKEAWGGYVYAANLDKSAASAKLWVDVAGANCGSTAKRSFATEVFCSRGLMWVPAKAKLDFEPLAKMRKMQ</sequence>
<reference evidence="1" key="2">
    <citation type="submission" date="2020-09" db="EMBL/GenBank/DDBJ databases">
        <authorList>
            <person name="Sun Q."/>
            <person name="Kim S."/>
        </authorList>
    </citation>
    <scope>NUCLEOTIDE SEQUENCE</scope>
    <source>
        <strain evidence="1">KCTC 32296</strain>
    </source>
</reference>
<protein>
    <recommendedName>
        <fullName evidence="3">FG-GAP repeat-containing protein</fullName>
    </recommendedName>
</protein>
<comment type="caution">
    <text evidence="1">The sequence shown here is derived from an EMBL/GenBank/DDBJ whole genome shotgun (WGS) entry which is preliminary data.</text>
</comment>
<dbReference type="InterPro" id="IPR028994">
    <property type="entry name" value="Integrin_alpha_N"/>
</dbReference>
<evidence type="ECO:0000313" key="1">
    <source>
        <dbReference type="EMBL" id="GGZ30589.1"/>
    </source>
</evidence>
<dbReference type="SUPFAM" id="SSF69318">
    <property type="entry name" value="Integrin alpha N-terminal domain"/>
    <property type="match status" value="1"/>
</dbReference>
<name>A0A918Q1L3_9CAUL</name>
<dbReference type="AlphaFoldDB" id="A0A918Q1L3"/>
<evidence type="ECO:0008006" key="3">
    <source>
        <dbReference type="Google" id="ProtNLM"/>
    </source>
</evidence>
<keyword evidence="2" id="KW-1185">Reference proteome</keyword>